<sequence length="130" mass="14317">MEFLLIVIGFAFVASLVAGFVLSIAAKNQIDTHAKAPRTRVTDTIIDHFGSVWWRSVDGPGDFNFQARGFGLNSAGLRRPVVSIDVAALDNGNTTVAAWMSAWSQRMGIVGCCDRVYFKRRQLIKKIEAL</sequence>
<proteinExistence type="predicted"/>
<keyword evidence="2" id="KW-1185">Reference proteome</keyword>
<dbReference type="OrthoDB" id="4560418at2"/>
<name>A0A285LHG4_9NOCA</name>
<protein>
    <submittedName>
        <fullName evidence="1">Uncharacterized protein</fullName>
    </submittedName>
</protein>
<dbReference type="Proteomes" id="UP000219565">
    <property type="component" value="Unassembled WGS sequence"/>
</dbReference>
<accession>A0A285LHG4</accession>
<organism evidence="1 2">
    <name type="scientific">Nocardia amikacinitolerans</name>
    <dbReference type="NCBI Taxonomy" id="756689"/>
    <lineage>
        <taxon>Bacteria</taxon>
        <taxon>Bacillati</taxon>
        <taxon>Actinomycetota</taxon>
        <taxon>Actinomycetes</taxon>
        <taxon>Mycobacteriales</taxon>
        <taxon>Nocardiaceae</taxon>
        <taxon>Nocardia</taxon>
    </lineage>
</organism>
<dbReference type="EMBL" id="OBEG01000003">
    <property type="protein sequence ID" value="SNY84398.1"/>
    <property type="molecule type" value="Genomic_DNA"/>
</dbReference>
<evidence type="ECO:0000313" key="1">
    <source>
        <dbReference type="EMBL" id="SNY84398.1"/>
    </source>
</evidence>
<gene>
    <name evidence="1" type="ORF">SAMN04244553_3627</name>
</gene>
<dbReference type="RefSeq" id="WP_097245858.1">
    <property type="nucleotide sequence ID" value="NZ_JAMTCV010000008.1"/>
</dbReference>
<evidence type="ECO:0000313" key="2">
    <source>
        <dbReference type="Proteomes" id="UP000219565"/>
    </source>
</evidence>
<dbReference type="AlphaFoldDB" id="A0A285LHG4"/>
<reference evidence="1 2" key="1">
    <citation type="submission" date="2017-09" db="EMBL/GenBank/DDBJ databases">
        <authorList>
            <person name="Ehlers B."/>
            <person name="Leendertz F.H."/>
        </authorList>
    </citation>
    <scope>NUCLEOTIDE SEQUENCE [LARGE SCALE GENOMIC DNA]</scope>
    <source>
        <strain evidence="1 2">DSM 45537</strain>
    </source>
</reference>